<proteinExistence type="predicted"/>
<gene>
    <name evidence="1" type="ORF">LCGC14_1829320</name>
</gene>
<sequence length="80" mass="9036">MANQIIFLMSFRVITEDLQNQLKSNLPQIRLILKQNPAMAYTKITEIGSGVGKKYGIKLVVNFPERGKITDLYRVGILPS</sequence>
<protein>
    <submittedName>
        <fullName evidence="1">Uncharacterized protein</fullName>
    </submittedName>
</protein>
<accession>A0A0F9GGT6</accession>
<name>A0A0F9GGT6_9ZZZZ</name>
<dbReference type="EMBL" id="LAZR01018039">
    <property type="protein sequence ID" value="KKL97953.1"/>
    <property type="molecule type" value="Genomic_DNA"/>
</dbReference>
<organism evidence="1">
    <name type="scientific">marine sediment metagenome</name>
    <dbReference type="NCBI Taxonomy" id="412755"/>
    <lineage>
        <taxon>unclassified sequences</taxon>
        <taxon>metagenomes</taxon>
        <taxon>ecological metagenomes</taxon>
    </lineage>
</organism>
<evidence type="ECO:0000313" key="1">
    <source>
        <dbReference type="EMBL" id="KKL97953.1"/>
    </source>
</evidence>
<comment type="caution">
    <text evidence="1">The sequence shown here is derived from an EMBL/GenBank/DDBJ whole genome shotgun (WGS) entry which is preliminary data.</text>
</comment>
<dbReference type="AlphaFoldDB" id="A0A0F9GGT6"/>
<reference evidence="1" key="1">
    <citation type="journal article" date="2015" name="Nature">
        <title>Complex archaea that bridge the gap between prokaryotes and eukaryotes.</title>
        <authorList>
            <person name="Spang A."/>
            <person name="Saw J.H."/>
            <person name="Jorgensen S.L."/>
            <person name="Zaremba-Niedzwiedzka K."/>
            <person name="Martijn J."/>
            <person name="Lind A.E."/>
            <person name="van Eijk R."/>
            <person name="Schleper C."/>
            <person name="Guy L."/>
            <person name="Ettema T.J."/>
        </authorList>
    </citation>
    <scope>NUCLEOTIDE SEQUENCE</scope>
</reference>